<sequence length="29" mass="2908">MTVSETTSDPRDFATELADAASPAPGRGG</sequence>
<dbReference type="AlphaFoldDB" id="A0A1M5EGC5"/>
<protein>
    <submittedName>
        <fullName evidence="2">Uncharacterized protein</fullName>
    </submittedName>
</protein>
<organism evidence="2 3">
    <name type="scientific">Jatrophihabitans endophyticus</name>
    <dbReference type="NCBI Taxonomy" id="1206085"/>
    <lineage>
        <taxon>Bacteria</taxon>
        <taxon>Bacillati</taxon>
        <taxon>Actinomycetota</taxon>
        <taxon>Actinomycetes</taxon>
        <taxon>Jatrophihabitantales</taxon>
        <taxon>Jatrophihabitantaceae</taxon>
        <taxon>Jatrophihabitans</taxon>
    </lineage>
</organism>
<gene>
    <name evidence="2" type="ORF">SAMN05443575_0884</name>
</gene>
<dbReference type="Proteomes" id="UP000186132">
    <property type="component" value="Unassembled WGS sequence"/>
</dbReference>
<evidence type="ECO:0000313" key="2">
    <source>
        <dbReference type="EMBL" id="SHF78220.1"/>
    </source>
</evidence>
<dbReference type="STRING" id="1206085.SAMN05443575_0884"/>
<name>A0A1M5EGC5_9ACTN</name>
<proteinExistence type="predicted"/>
<evidence type="ECO:0000256" key="1">
    <source>
        <dbReference type="SAM" id="MobiDB-lite"/>
    </source>
</evidence>
<feature type="region of interest" description="Disordered" evidence="1">
    <location>
        <begin position="1"/>
        <end position="29"/>
    </location>
</feature>
<dbReference type="EMBL" id="FQVU01000001">
    <property type="protein sequence ID" value="SHF78220.1"/>
    <property type="molecule type" value="Genomic_DNA"/>
</dbReference>
<reference evidence="2 3" key="1">
    <citation type="submission" date="2016-11" db="EMBL/GenBank/DDBJ databases">
        <authorList>
            <person name="Jaros S."/>
            <person name="Januszkiewicz K."/>
            <person name="Wedrychowicz H."/>
        </authorList>
    </citation>
    <scope>NUCLEOTIDE SEQUENCE [LARGE SCALE GENOMIC DNA]</scope>
    <source>
        <strain evidence="2 3">DSM 45627</strain>
    </source>
</reference>
<accession>A0A1M5EGC5</accession>
<evidence type="ECO:0000313" key="3">
    <source>
        <dbReference type="Proteomes" id="UP000186132"/>
    </source>
</evidence>
<keyword evidence="3" id="KW-1185">Reference proteome</keyword>